<accession>A0ABY6Q6K1</accession>
<organism evidence="2 3">
    <name type="scientific">Candidatus Paraluminiphilus aquimaris</name>
    <dbReference type="NCBI Taxonomy" id="2518994"/>
    <lineage>
        <taxon>Bacteria</taxon>
        <taxon>Pseudomonadati</taxon>
        <taxon>Pseudomonadota</taxon>
        <taxon>Gammaproteobacteria</taxon>
        <taxon>Cellvibrionales</taxon>
        <taxon>Halieaceae</taxon>
        <taxon>Candidatus Paraluminiphilus</taxon>
    </lineage>
</organism>
<feature type="transmembrane region" description="Helical" evidence="1">
    <location>
        <begin position="15"/>
        <end position="33"/>
    </location>
</feature>
<dbReference type="RefSeq" id="WP_279242709.1">
    <property type="nucleotide sequence ID" value="NZ_CP036501.1"/>
</dbReference>
<dbReference type="Proteomes" id="UP001317963">
    <property type="component" value="Chromosome"/>
</dbReference>
<gene>
    <name evidence="2" type="ORF">E0F26_03730</name>
</gene>
<keyword evidence="2" id="KW-0418">Kinase</keyword>
<name>A0ABY6Q6K1_9GAMM</name>
<reference evidence="2 3" key="1">
    <citation type="submission" date="2019-02" db="EMBL/GenBank/DDBJ databases">
        <title>Halieaceae_genomes.</title>
        <authorList>
            <person name="Li S.-H."/>
        </authorList>
    </citation>
    <scope>NUCLEOTIDE SEQUENCE [LARGE SCALE GENOMIC DNA]</scope>
    <source>
        <strain evidence="2 3">JH123</strain>
    </source>
</reference>
<proteinExistence type="predicted"/>
<feature type="transmembrane region" description="Helical" evidence="1">
    <location>
        <begin position="91"/>
        <end position="111"/>
    </location>
</feature>
<evidence type="ECO:0000313" key="3">
    <source>
        <dbReference type="Proteomes" id="UP001317963"/>
    </source>
</evidence>
<evidence type="ECO:0000256" key="1">
    <source>
        <dbReference type="SAM" id="Phobius"/>
    </source>
</evidence>
<sequence length="280" mass="31060">MTSSAETSSLTPYQFLKYGVYVALLANVFLFLVEEIDSAGAMNASVIGVASFFQIFSTTIDTAAWLALLIFFELETYVLSDNTLRGRTGRLIHIVRALCLVTISIACWGYFAEFAGLLGVSSVNASTCGAIDSSWSVLINLDRFESLTIDPCLTGDWVALTNYERVIASPESYQRAVVLAAVDFINSAAWILVVVVLELEVRSLLASSDRTFLGQAVIRPTKAFLYLVLFMAAVYWGFEDDFLDFWDAVLWLFAFFVIERNVASWRQETAADEITSVTKN</sequence>
<keyword evidence="1" id="KW-0472">Membrane</keyword>
<keyword evidence="1" id="KW-0812">Transmembrane</keyword>
<dbReference type="EMBL" id="CP036501">
    <property type="protein sequence ID" value="UZP73908.1"/>
    <property type="molecule type" value="Genomic_DNA"/>
</dbReference>
<feature type="transmembrane region" description="Helical" evidence="1">
    <location>
        <begin position="217"/>
        <end position="236"/>
    </location>
</feature>
<keyword evidence="3" id="KW-1185">Reference proteome</keyword>
<dbReference type="GO" id="GO:0016301">
    <property type="term" value="F:kinase activity"/>
    <property type="evidence" value="ECO:0007669"/>
    <property type="project" value="UniProtKB-KW"/>
</dbReference>
<keyword evidence="2" id="KW-0808">Transferase</keyword>
<protein>
    <submittedName>
        <fullName evidence="2">Shikimate kinase</fullName>
    </submittedName>
</protein>
<keyword evidence="1" id="KW-1133">Transmembrane helix</keyword>
<evidence type="ECO:0000313" key="2">
    <source>
        <dbReference type="EMBL" id="UZP73908.1"/>
    </source>
</evidence>
<feature type="transmembrane region" description="Helical" evidence="1">
    <location>
        <begin position="176"/>
        <end position="197"/>
    </location>
</feature>